<sequence>MASIASRRLAKELSEIKSEGCPVGINLVKADDFSTWWFTIEVMGESLYQSEVHTLQFRFDAQYPISSPAVQFVVTDGRQSPVHPVRPSPLCSPPDSSAYLFAQHVYSNGHICASILGNEWSPVLSVIAVCVTLQSMLASCKKKERPIDNDRYVRNAPDNPKKTQFEYHGALRCIFVGVLSANASDMARIDDTAMQDGINVLV</sequence>
<dbReference type="PROSITE" id="PS50127">
    <property type="entry name" value="UBC_2"/>
    <property type="match status" value="1"/>
</dbReference>
<dbReference type="SUPFAM" id="SSF54495">
    <property type="entry name" value="UBC-like"/>
    <property type="match status" value="1"/>
</dbReference>
<protein>
    <submittedName>
        <fullName evidence="3">Putative ubiquitin-conjugating enzyme E2 W</fullName>
    </submittedName>
</protein>
<evidence type="ECO:0000313" key="4">
    <source>
        <dbReference type="Proteomes" id="UP000623467"/>
    </source>
</evidence>
<dbReference type="Gene3D" id="3.10.110.10">
    <property type="entry name" value="Ubiquitin Conjugating Enzyme"/>
    <property type="match status" value="1"/>
</dbReference>
<gene>
    <name evidence="3" type="ORF">MSAN_00806300</name>
</gene>
<evidence type="ECO:0000259" key="2">
    <source>
        <dbReference type="PROSITE" id="PS50127"/>
    </source>
</evidence>
<dbReference type="AlphaFoldDB" id="A0A8H7DDD2"/>
<name>A0A8H7DDD2_9AGAR</name>
<accession>A0A8H7DDD2</accession>
<reference evidence="3" key="1">
    <citation type="submission" date="2020-05" db="EMBL/GenBank/DDBJ databases">
        <title>Mycena genomes resolve the evolution of fungal bioluminescence.</title>
        <authorList>
            <person name="Tsai I.J."/>
        </authorList>
    </citation>
    <scope>NUCLEOTIDE SEQUENCE</scope>
    <source>
        <strain evidence="3">160909Yilan</strain>
    </source>
</reference>
<comment type="caution">
    <text evidence="3">The sequence shown here is derived from an EMBL/GenBank/DDBJ whole genome shotgun (WGS) entry which is preliminary data.</text>
</comment>
<dbReference type="Pfam" id="PF00179">
    <property type="entry name" value="UQ_con"/>
    <property type="match status" value="1"/>
</dbReference>
<proteinExistence type="predicted"/>
<evidence type="ECO:0000256" key="1">
    <source>
        <dbReference type="ARBA" id="ARBA00022786"/>
    </source>
</evidence>
<dbReference type="CDD" id="cd23808">
    <property type="entry name" value="UBCc_UBE2W"/>
    <property type="match status" value="1"/>
</dbReference>
<dbReference type="InterPro" id="IPR016135">
    <property type="entry name" value="UBQ-conjugating_enzyme/RWD"/>
</dbReference>
<dbReference type="Proteomes" id="UP000623467">
    <property type="component" value="Unassembled WGS sequence"/>
</dbReference>
<evidence type="ECO:0000313" key="3">
    <source>
        <dbReference type="EMBL" id="KAF7367436.1"/>
    </source>
</evidence>
<dbReference type="EMBL" id="JACAZH010000005">
    <property type="protein sequence ID" value="KAF7367436.1"/>
    <property type="molecule type" value="Genomic_DNA"/>
</dbReference>
<keyword evidence="4" id="KW-1185">Reference proteome</keyword>
<dbReference type="PANTHER" id="PTHR24067">
    <property type="entry name" value="UBIQUITIN-CONJUGATING ENZYME E2"/>
    <property type="match status" value="1"/>
</dbReference>
<dbReference type="SMART" id="SM00212">
    <property type="entry name" value="UBCc"/>
    <property type="match status" value="1"/>
</dbReference>
<feature type="domain" description="UBC core" evidence="2">
    <location>
        <begin position="4"/>
        <end position="180"/>
    </location>
</feature>
<organism evidence="3 4">
    <name type="scientific">Mycena sanguinolenta</name>
    <dbReference type="NCBI Taxonomy" id="230812"/>
    <lineage>
        <taxon>Eukaryota</taxon>
        <taxon>Fungi</taxon>
        <taxon>Dikarya</taxon>
        <taxon>Basidiomycota</taxon>
        <taxon>Agaricomycotina</taxon>
        <taxon>Agaricomycetes</taxon>
        <taxon>Agaricomycetidae</taxon>
        <taxon>Agaricales</taxon>
        <taxon>Marasmiineae</taxon>
        <taxon>Mycenaceae</taxon>
        <taxon>Mycena</taxon>
    </lineage>
</organism>
<dbReference type="InterPro" id="IPR050113">
    <property type="entry name" value="Ub_conjugating_enzyme"/>
</dbReference>
<dbReference type="InterPro" id="IPR000608">
    <property type="entry name" value="UBC"/>
</dbReference>
<dbReference type="OrthoDB" id="406833at2759"/>
<keyword evidence="1" id="KW-0833">Ubl conjugation pathway</keyword>